<dbReference type="InterPro" id="IPR003961">
    <property type="entry name" value="FN3_dom"/>
</dbReference>
<feature type="domain" description="Fibronectin type-III" evidence="2">
    <location>
        <begin position="265"/>
        <end position="351"/>
    </location>
</feature>
<name>A0A9Q8SVK8_9PEZI</name>
<dbReference type="InterPro" id="IPR010730">
    <property type="entry name" value="HET"/>
</dbReference>
<evidence type="ECO:0000259" key="2">
    <source>
        <dbReference type="PROSITE" id="PS50853"/>
    </source>
</evidence>
<dbReference type="RefSeq" id="XP_049145964.1">
    <property type="nucleotide sequence ID" value="XM_049288820.1"/>
</dbReference>
<organism evidence="3 4">
    <name type="scientific">Colletotrichum lupini</name>
    <dbReference type="NCBI Taxonomy" id="145971"/>
    <lineage>
        <taxon>Eukaryota</taxon>
        <taxon>Fungi</taxon>
        <taxon>Dikarya</taxon>
        <taxon>Ascomycota</taxon>
        <taxon>Pezizomycotina</taxon>
        <taxon>Sordariomycetes</taxon>
        <taxon>Hypocreomycetidae</taxon>
        <taxon>Glomerellales</taxon>
        <taxon>Glomerellaceae</taxon>
        <taxon>Colletotrichum</taxon>
        <taxon>Colletotrichum acutatum species complex</taxon>
    </lineage>
</organism>
<reference evidence="3" key="1">
    <citation type="journal article" date="2021" name="Mol. Plant Microbe Interact.">
        <title>Complete Genome Sequence of the Plant-Pathogenic Fungus Colletotrichum lupini.</title>
        <authorList>
            <person name="Baroncelli R."/>
            <person name="Pensec F."/>
            <person name="Da Lio D."/>
            <person name="Boufleur T."/>
            <person name="Vicente I."/>
            <person name="Sarrocco S."/>
            <person name="Picot A."/>
            <person name="Baraldi E."/>
            <person name="Sukno S."/>
            <person name="Thon M."/>
            <person name="Le Floch G."/>
        </authorList>
    </citation>
    <scope>NUCLEOTIDE SEQUENCE</scope>
    <source>
        <strain evidence="3">IMI 504893</strain>
    </source>
</reference>
<dbReference type="SUPFAM" id="SSF49265">
    <property type="entry name" value="Fibronectin type III"/>
    <property type="match status" value="2"/>
</dbReference>
<dbReference type="PANTHER" id="PTHR33112:SF9">
    <property type="entry name" value="HETEROKARYON INCOMPATIBILITY DOMAIN-CONTAINING PROTEIN"/>
    <property type="match status" value="1"/>
</dbReference>
<dbReference type="InterPro" id="IPR013783">
    <property type="entry name" value="Ig-like_fold"/>
</dbReference>
<feature type="region of interest" description="Disordered" evidence="1">
    <location>
        <begin position="50"/>
        <end position="78"/>
    </location>
</feature>
<dbReference type="AlphaFoldDB" id="A0A9Q8SVK8"/>
<dbReference type="Gene3D" id="2.60.40.10">
    <property type="entry name" value="Immunoglobulins"/>
    <property type="match status" value="2"/>
</dbReference>
<dbReference type="PANTHER" id="PTHR33112">
    <property type="entry name" value="DOMAIN PROTEIN, PUTATIVE-RELATED"/>
    <property type="match status" value="1"/>
</dbReference>
<protein>
    <submittedName>
        <fullName evidence="3">Heterokaryon incompatibility protein</fullName>
    </submittedName>
</protein>
<dbReference type="KEGG" id="clup:CLUP02_09842"/>
<dbReference type="SMART" id="SM00060">
    <property type="entry name" value="FN3"/>
    <property type="match status" value="3"/>
</dbReference>
<sequence>MGDMIPESTRPVRTMVVGDSMSQGREGDFAWRYRLWQWLTEEKINFEFVGPYEGTKTPDQPRPPQPPALKDDPLPAPDMPIDHGGYAAGVHFNSHHFSVWGRQATQCKDLIEEQVARFRPDYLLVMLGFNDMGWGVADAENTLGAMKKLVDNARTAKSDINFALADVPMRTPIDGAEKLPAMVEEYNQLLRTSVPKWSSSESPVELVEVRRGYHCSQGSYDGLHPNALGEFQIARAFSRTLSRKFRIGTQDLTIPQEIPQRPTPVPANVVAEAVPYGICVKWNPVYGAIGYDVRIRNDDNLPWKESRTDVAQYNSTWTQEGQEYQYQVRTFNGEGLRSAWSHTVSATAHPKTAPGPRKIITKPDLYQVLVKWEEPQGQIEVDRYEIILVDLSLPGSFPTAMALRETATTFTDLSAGHRYGLAISTWTNYGGGVPAGGRSFIAGNGKPPTPTQLQVEVQNSITVHLKWEESKGAAGYRVWVRNLVERSDFEEDGETEFAEYGIAFLMPGAWNFEFCVSAYNGSLESERSGSIIFWVNFLEKHQREPIQCAIFDSWSTLSRAGTAKLRAEHDNFTKHGKKKVARGKSFTYEDLNHSAQNGCGSCKALNTMFDSALTKNFGPIAPSTTFRWTGKFSGTLEMDAPDGKVYYVRLFNVAGSSNVFRRLQSTNGVAGDTSSDLSLQRIRTWINDCELHNKCGTGKDMKLPTRLVDVSQPGDRLGVHLVVTSGQIGTYMCLSHCWGKIKIKCKTETDNLKRQLESIPWSLLPPSFQQAVEITRKLGVRYLWIDSLCIIQDDKIDWEKEAAQMVNVYRNSYATIAVSWSHDSEGGCYSKTIPSQFFQITTEFGDEFRLALITGEKRDEMSEYARVQEYFPLFNRAWCLQERLLSRRIIHCNYGEMAFDCASGYSCQCGGEQHQNWHNLIRFSGTYIPLRSRSKYLALLNNPMTTSITAIATKSGKIDPYERWHRVIGEYTCLNLTFTGDMLPALSGLAHETAEVTNDTYLAGMWKNNLEQDLMWRVVTVADWKKQRAKILKRGWIAPTWSWASTGSGCKVDYPTFQNAELLDYKTPGIMETAQISCSPSGADLYGSVSFGFLTAVIKRLSIMIQRPCSHWDRKRRWTNWIYGRYLLYAREDKREFREECAPVTGEAPLEFGTAESEVWVDPSVERMNSCFIRNSRPEEFPELCRHCTFLPAELIYIKGYGLGSRNVRTKGTRDSFLIVAKDATSSYIRVGLLEVICDDWAERQIWYRNVWAAAKPETSITIY</sequence>
<accession>A0A9Q8SVK8</accession>
<dbReference type="InterPro" id="IPR036514">
    <property type="entry name" value="SGNH_hydro_sf"/>
</dbReference>
<dbReference type="Pfam" id="PF06985">
    <property type="entry name" value="HET"/>
    <property type="match status" value="1"/>
</dbReference>
<evidence type="ECO:0000313" key="3">
    <source>
        <dbReference type="EMBL" id="UQC84346.1"/>
    </source>
</evidence>
<dbReference type="InterPro" id="IPR036116">
    <property type="entry name" value="FN3_sf"/>
</dbReference>
<dbReference type="Gene3D" id="3.40.50.1110">
    <property type="entry name" value="SGNH hydrolase"/>
    <property type="match status" value="1"/>
</dbReference>
<proteinExistence type="predicted"/>
<dbReference type="SUPFAM" id="SSF52266">
    <property type="entry name" value="SGNH hydrolase"/>
    <property type="match status" value="1"/>
</dbReference>
<dbReference type="InterPro" id="IPR013830">
    <property type="entry name" value="SGNH_hydro"/>
</dbReference>
<dbReference type="Proteomes" id="UP000830671">
    <property type="component" value="Chromosome 5"/>
</dbReference>
<dbReference type="EMBL" id="CP019477">
    <property type="protein sequence ID" value="UQC84346.1"/>
    <property type="molecule type" value="Genomic_DNA"/>
</dbReference>
<dbReference type="CDD" id="cd01833">
    <property type="entry name" value="XynB_like"/>
    <property type="match status" value="1"/>
</dbReference>
<evidence type="ECO:0000256" key="1">
    <source>
        <dbReference type="SAM" id="MobiDB-lite"/>
    </source>
</evidence>
<dbReference type="GeneID" id="73343830"/>
<evidence type="ECO:0000313" key="4">
    <source>
        <dbReference type="Proteomes" id="UP000830671"/>
    </source>
</evidence>
<dbReference type="CDD" id="cd00063">
    <property type="entry name" value="FN3"/>
    <property type="match status" value="2"/>
</dbReference>
<dbReference type="Pfam" id="PF13472">
    <property type="entry name" value="Lipase_GDSL_2"/>
    <property type="match status" value="1"/>
</dbReference>
<keyword evidence="4" id="KW-1185">Reference proteome</keyword>
<gene>
    <name evidence="3" type="ORF">CLUP02_09842</name>
</gene>
<dbReference type="PROSITE" id="PS50853">
    <property type="entry name" value="FN3"/>
    <property type="match status" value="1"/>
</dbReference>